<evidence type="ECO:0000313" key="2">
    <source>
        <dbReference type="EMBL" id="MET2825829.1"/>
    </source>
</evidence>
<dbReference type="Proteomes" id="UP001548832">
    <property type="component" value="Unassembled WGS sequence"/>
</dbReference>
<proteinExistence type="predicted"/>
<dbReference type="RefSeq" id="WP_354457906.1">
    <property type="nucleotide sequence ID" value="NZ_JBEWSZ010000001.1"/>
</dbReference>
<name>A0ABV2D7G9_9HYPH</name>
<dbReference type="EMBL" id="JBEWSZ010000001">
    <property type="protein sequence ID" value="MET2825829.1"/>
    <property type="molecule type" value="Genomic_DNA"/>
</dbReference>
<sequence length="220" mass="24643">MSWNSGWARWRDCYAPKPAVSPPALEQERKLKLLLQDVERLLEKQKLTKGAWTMRSGHTEKPNYVCPVMRVPKKGVGRPTTFRPEARQLAERGAMLVEIAAELGCTDRTISRWRLKYAEFRDALDRGRDRRAAELVANALEARRRDAEVKAAGESALREAALALLEMLKDIPVGIGKAPHHGTSEPAVGPVQATRDFDGEPTFHNFDGEPVPLDDPLADW</sequence>
<evidence type="ECO:0008006" key="4">
    <source>
        <dbReference type="Google" id="ProtNLM"/>
    </source>
</evidence>
<dbReference type="SUPFAM" id="SSF46689">
    <property type="entry name" value="Homeodomain-like"/>
    <property type="match status" value="1"/>
</dbReference>
<dbReference type="Gene3D" id="1.10.10.60">
    <property type="entry name" value="Homeodomain-like"/>
    <property type="match status" value="1"/>
</dbReference>
<keyword evidence="3" id="KW-1185">Reference proteome</keyword>
<evidence type="ECO:0000256" key="1">
    <source>
        <dbReference type="SAM" id="MobiDB-lite"/>
    </source>
</evidence>
<organism evidence="2 3">
    <name type="scientific">Mesorhizobium shangrilense</name>
    <dbReference type="NCBI Taxonomy" id="460060"/>
    <lineage>
        <taxon>Bacteria</taxon>
        <taxon>Pseudomonadati</taxon>
        <taxon>Pseudomonadota</taxon>
        <taxon>Alphaproteobacteria</taxon>
        <taxon>Hyphomicrobiales</taxon>
        <taxon>Phyllobacteriaceae</taxon>
        <taxon>Mesorhizobium</taxon>
    </lineage>
</organism>
<evidence type="ECO:0000313" key="3">
    <source>
        <dbReference type="Proteomes" id="UP001548832"/>
    </source>
</evidence>
<gene>
    <name evidence="2" type="ORF">ABVQ20_02445</name>
</gene>
<reference evidence="2 3" key="1">
    <citation type="submission" date="2024-06" db="EMBL/GenBank/DDBJ databases">
        <authorList>
            <person name="Kim D.-U."/>
        </authorList>
    </citation>
    <scope>NUCLEOTIDE SEQUENCE [LARGE SCALE GENOMIC DNA]</scope>
    <source>
        <strain evidence="2 3">KACC15460</strain>
    </source>
</reference>
<dbReference type="InterPro" id="IPR009057">
    <property type="entry name" value="Homeodomain-like_sf"/>
</dbReference>
<feature type="region of interest" description="Disordered" evidence="1">
    <location>
        <begin position="178"/>
        <end position="220"/>
    </location>
</feature>
<protein>
    <recommendedName>
        <fullName evidence="4">Helix-turn-helix domain-containing protein</fullName>
    </recommendedName>
</protein>
<comment type="caution">
    <text evidence="2">The sequence shown here is derived from an EMBL/GenBank/DDBJ whole genome shotgun (WGS) entry which is preliminary data.</text>
</comment>
<accession>A0ABV2D7G9</accession>